<proteinExistence type="predicted"/>
<protein>
    <submittedName>
        <fullName evidence="2">VOC family protein</fullName>
    </submittedName>
</protein>
<organism evidence="2 3">
    <name type="scientific">Actinomycetospora flava</name>
    <dbReference type="NCBI Taxonomy" id="3129232"/>
    <lineage>
        <taxon>Bacteria</taxon>
        <taxon>Bacillati</taxon>
        <taxon>Actinomycetota</taxon>
        <taxon>Actinomycetes</taxon>
        <taxon>Pseudonocardiales</taxon>
        <taxon>Pseudonocardiaceae</taxon>
        <taxon>Actinomycetospora</taxon>
    </lineage>
</organism>
<feature type="domain" description="VOC" evidence="1">
    <location>
        <begin position="5"/>
        <end position="126"/>
    </location>
</feature>
<reference evidence="2 3" key="1">
    <citation type="submission" date="2024-03" db="EMBL/GenBank/DDBJ databases">
        <title>Actinomycetospora sp. OC33-EN07, a novel actinomycete isolated from wild orchid (Aerides multiflora).</title>
        <authorList>
            <person name="Suriyachadkun C."/>
        </authorList>
    </citation>
    <scope>NUCLEOTIDE SEQUENCE [LARGE SCALE GENOMIC DNA]</scope>
    <source>
        <strain evidence="2 3">OC33-EN07</strain>
    </source>
</reference>
<dbReference type="Proteomes" id="UP001369736">
    <property type="component" value="Unassembled WGS sequence"/>
</dbReference>
<gene>
    <name evidence="2" type="ORF">WCD58_13480</name>
</gene>
<dbReference type="RefSeq" id="WP_337703549.1">
    <property type="nucleotide sequence ID" value="NZ_JBBEGM010000004.1"/>
</dbReference>
<dbReference type="InterPro" id="IPR050383">
    <property type="entry name" value="GlyoxalaseI/FosfomycinResist"/>
</dbReference>
<dbReference type="InterPro" id="IPR037523">
    <property type="entry name" value="VOC_core"/>
</dbReference>
<comment type="caution">
    <text evidence="2">The sequence shown here is derived from an EMBL/GenBank/DDBJ whole genome shotgun (WGS) entry which is preliminary data.</text>
</comment>
<sequence>MAIQRLAHVGLWVDDLQKMTRFYTDVLGLEVTDATDEARATGAVFLSSRPDKAHHELALMAGRTDHDGGLLINQISWMCESLEDLQGFKRRLEASDARFHEIVTHGIAVGIYFYDPEGNRSEVFAPTGLDDVPQPYKKPVDLDQPMESLLDDLDRQHHADGIPASLAIHEHRSEETT</sequence>
<dbReference type="Gene3D" id="3.10.180.10">
    <property type="entry name" value="2,3-Dihydroxybiphenyl 1,2-Dioxygenase, domain 1"/>
    <property type="match status" value="1"/>
</dbReference>
<accession>A0ABU8M6C1</accession>
<name>A0ABU8M6C1_9PSEU</name>
<dbReference type="InterPro" id="IPR004360">
    <property type="entry name" value="Glyas_Fos-R_dOase_dom"/>
</dbReference>
<evidence type="ECO:0000313" key="2">
    <source>
        <dbReference type="EMBL" id="MEJ2862177.1"/>
    </source>
</evidence>
<dbReference type="PROSITE" id="PS51819">
    <property type="entry name" value="VOC"/>
    <property type="match status" value="1"/>
</dbReference>
<keyword evidence="3" id="KW-1185">Reference proteome</keyword>
<dbReference type="Pfam" id="PF00903">
    <property type="entry name" value="Glyoxalase"/>
    <property type="match status" value="1"/>
</dbReference>
<dbReference type="SUPFAM" id="SSF54593">
    <property type="entry name" value="Glyoxalase/Bleomycin resistance protein/Dihydroxybiphenyl dioxygenase"/>
    <property type="match status" value="1"/>
</dbReference>
<dbReference type="InterPro" id="IPR029068">
    <property type="entry name" value="Glyas_Bleomycin-R_OHBP_Dase"/>
</dbReference>
<dbReference type="EMBL" id="JBBEGM010000004">
    <property type="protein sequence ID" value="MEJ2862177.1"/>
    <property type="molecule type" value="Genomic_DNA"/>
</dbReference>
<evidence type="ECO:0000313" key="3">
    <source>
        <dbReference type="Proteomes" id="UP001369736"/>
    </source>
</evidence>
<evidence type="ECO:0000259" key="1">
    <source>
        <dbReference type="PROSITE" id="PS51819"/>
    </source>
</evidence>
<dbReference type="PANTHER" id="PTHR21366">
    <property type="entry name" value="GLYOXALASE FAMILY PROTEIN"/>
    <property type="match status" value="1"/>
</dbReference>